<protein>
    <recommendedName>
        <fullName evidence="1">UPF0237 protein IAB51_09525</fullName>
    </recommendedName>
</protein>
<evidence type="ECO:0000313" key="3">
    <source>
        <dbReference type="EMBL" id="HIS77026.1"/>
    </source>
</evidence>
<gene>
    <name evidence="3" type="ORF">IAB51_09525</name>
</gene>
<dbReference type="Proteomes" id="UP000824002">
    <property type="component" value="Unassembled WGS sequence"/>
</dbReference>
<proteinExistence type="inferred from homology"/>
<dbReference type="InterPro" id="IPR022986">
    <property type="entry name" value="UPF0237_ACT"/>
</dbReference>
<evidence type="ECO:0000313" key="4">
    <source>
        <dbReference type="Proteomes" id="UP000824002"/>
    </source>
</evidence>
<evidence type="ECO:0000259" key="2">
    <source>
        <dbReference type="PROSITE" id="PS51671"/>
    </source>
</evidence>
<dbReference type="InterPro" id="IPR050990">
    <property type="entry name" value="UPF0237/GcvR_regulator"/>
</dbReference>
<dbReference type="CDD" id="cd04872">
    <property type="entry name" value="ACT_1ZPV"/>
    <property type="match status" value="1"/>
</dbReference>
<feature type="domain" description="ACT" evidence="2">
    <location>
        <begin position="4"/>
        <end position="78"/>
    </location>
</feature>
<reference evidence="3" key="1">
    <citation type="submission" date="2020-10" db="EMBL/GenBank/DDBJ databases">
        <authorList>
            <person name="Gilroy R."/>
        </authorList>
    </citation>
    <scope>NUCLEOTIDE SEQUENCE</scope>
    <source>
        <strain evidence="3">CHK199-13235</strain>
    </source>
</reference>
<dbReference type="PANTHER" id="PTHR34875:SF6">
    <property type="entry name" value="UPF0237 PROTEIN MJ1558"/>
    <property type="match status" value="1"/>
</dbReference>
<dbReference type="Pfam" id="PF13740">
    <property type="entry name" value="ACT_6"/>
    <property type="match status" value="1"/>
</dbReference>
<evidence type="ECO:0000256" key="1">
    <source>
        <dbReference type="HAMAP-Rule" id="MF_01054"/>
    </source>
</evidence>
<dbReference type="InterPro" id="IPR045865">
    <property type="entry name" value="ACT-like_dom_sf"/>
</dbReference>
<dbReference type="InterPro" id="IPR002912">
    <property type="entry name" value="ACT_dom"/>
</dbReference>
<dbReference type="Gene3D" id="3.30.70.260">
    <property type="match status" value="1"/>
</dbReference>
<name>A0A9D1FNC3_9FIRM</name>
<sequence>MRAVISVIGKDTVGILAKVSGKCASMNANVLDVTQTILQDMFVMIMMVDISGLNCEFSEMASSFEKLGEELGLSIHAMHEDIFNSMHRI</sequence>
<accession>A0A9D1FNC3</accession>
<dbReference type="AlphaFoldDB" id="A0A9D1FNC3"/>
<dbReference type="EMBL" id="DVJP01000064">
    <property type="protein sequence ID" value="HIS77026.1"/>
    <property type="molecule type" value="Genomic_DNA"/>
</dbReference>
<dbReference type="HAMAP" id="MF_01054">
    <property type="entry name" value="UPF0237"/>
    <property type="match status" value="1"/>
</dbReference>
<dbReference type="SUPFAM" id="SSF55021">
    <property type="entry name" value="ACT-like"/>
    <property type="match status" value="1"/>
</dbReference>
<dbReference type="NCBIfam" id="NF001220">
    <property type="entry name" value="PRK00194.1"/>
    <property type="match status" value="1"/>
</dbReference>
<dbReference type="PANTHER" id="PTHR34875">
    <property type="entry name" value="UPF0237 PROTEIN MJ1558"/>
    <property type="match status" value="1"/>
</dbReference>
<comment type="similarity">
    <text evidence="1">Belongs to the UPF0237 family.</text>
</comment>
<dbReference type="PROSITE" id="PS51671">
    <property type="entry name" value="ACT"/>
    <property type="match status" value="1"/>
</dbReference>
<organism evidence="3 4">
    <name type="scientific">Candidatus Merdivicinus excrementipullorum</name>
    <dbReference type="NCBI Taxonomy" id="2840867"/>
    <lineage>
        <taxon>Bacteria</taxon>
        <taxon>Bacillati</taxon>
        <taxon>Bacillota</taxon>
        <taxon>Clostridia</taxon>
        <taxon>Eubacteriales</taxon>
        <taxon>Oscillospiraceae</taxon>
        <taxon>Oscillospiraceae incertae sedis</taxon>
        <taxon>Candidatus Merdivicinus</taxon>
    </lineage>
</organism>
<reference evidence="3" key="2">
    <citation type="journal article" date="2021" name="PeerJ">
        <title>Extensive microbial diversity within the chicken gut microbiome revealed by metagenomics and culture.</title>
        <authorList>
            <person name="Gilroy R."/>
            <person name="Ravi A."/>
            <person name="Getino M."/>
            <person name="Pursley I."/>
            <person name="Horton D.L."/>
            <person name="Alikhan N.F."/>
            <person name="Baker D."/>
            <person name="Gharbi K."/>
            <person name="Hall N."/>
            <person name="Watson M."/>
            <person name="Adriaenssens E.M."/>
            <person name="Foster-Nyarko E."/>
            <person name="Jarju S."/>
            <person name="Secka A."/>
            <person name="Antonio M."/>
            <person name="Oren A."/>
            <person name="Chaudhuri R.R."/>
            <person name="La Ragione R."/>
            <person name="Hildebrand F."/>
            <person name="Pallen M.J."/>
        </authorList>
    </citation>
    <scope>NUCLEOTIDE SEQUENCE</scope>
    <source>
        <strain evidence="3">CHK199-13235</strain>
    </source>
</reference>
<comment type="caution">
    <text evidence="3">The sequence shown here is derived from an EMBL/GenBank/DDBJ whole genome shotgun (WGS) entry which is preliminary data.</text>
</comment>